<proteinExistence type="predicted"/>
<reference evidence="1 2" key="1">
    <citation type="journal article" date="2020" name="Nature">
        <title>Six reference-quality genomes reveal evolution of bat adaptations.</title>
        <authorList>
            <person name="Jebb D."/>
            <person name="Huang Z."/>
            <person name="Pippel M."/>
            <person name="Hughes G.M."/>
            <person name="Lavrichenko K."/>
            <person name="Devanna P."/>
            <person name="Winkler S."/>
            <person name="Jermiin L.S."/>
            <person name="Skirmuntt E.C."/>
            <person name="Katzourakis A."/>
            <person name="Burkitt-Gray L."/>
            <person name="Ray D.A."/>
            <person name="Sullivan K.A.M."/>
            <person name="Roscito J.G."/>
            <person name="Kirilenko B.M."/>
            <person name="Davalos L.M."/>
            <person name="Corthals A.P."/>
            <person name="Power M.L."/>
            <person name="Jones G."/>
            <person name="Ransome R.D."/>
            <person name="Dechmann D.K.N."/>
            <person name="Locatelli A.G."/>
            <person name="Puechmaille S.J."/>
            <person name="Fedrigo O."/>
            <person name="Jarvis E.D."/>
            <person name="Hiller M."/>
            <person name="Vernes S.C."/>
            <person name="Myers E.W."/>
            <person name="Teeling E.C."/>
        </authorList>
    </citation>
    <scope>NUCLEOTIDE SEQUENCE [LARGE SCALE GENOMIC DNA]</scope>
    <source>
        <strain evidence="1">Bat1K_MPI-CBG_1</strain>
    </source>
</reference>
<name>A0A834DQD5_9CHIR</name>
<dbReference type="EMBL" id="JABVXQ010000011">
    <property type="protein sequence ID" value="KAF6086197.1"/>
    <property type="molecule type" value="Genomic_DNA"/>
</dbReference>
<accession>A0A834DQD5</accession>
<organism evidence="1 2">
    <name type="scientific">Phyllostomus discolor</name>
    <name type="common">pale spear-nosed bat</name>
    <dbReference type="NCBI Taxonomy" id="89673"/>
    <lineage>
        <taxon>Eukaryota</taxon>
        <taxon>Metazoa</taxon>
        <taxon>Chordata</taxon>
        <taxon>Craniata</taxon>
        <taxon>Vertebrata</taxon>
        <taxon>Euteleostomi</taxon>
        <taxon>Mammalia</taxon>
        <taxon>Eutheria</taxon>
        <taxon>Laurasiatheria</taxon>
        <taxon>Chiroptera</taxon>
        <taxon>Yangochiroptera</taxon>
        <taxon>Phyllostomidae</taxon>
        <taxon>Phyllostominae</taxon>
        <taxon>Phyllostomus</taxon>
    </lineage>
</organism>
<protein>
    <submittedName>
        <fullName evidence="1">Uncharacterized protein</fullName>
    </submittedName>
</protein>
<gene>
    <name evidence="1" type="ORF">HJG60_008403</name>
</gene>
<evidence type="ECO:0000313" key="2">
    <source>
        <dbReference type="Proteomes" id="UP000664940"/>
    </source>
</evidence>
<sequence length="138" mass="14952">MLPLGSPVASGGPGTAAPLLEHAPHIASSPALQGNPVKRGPSRTRHYAFVTKCQFTWACHSKLPGPKSLAPGRCVVTSGTRRYLASLCRPPHPHSGYGAQVLSLRPNYRPGFLHFLLVKMLLKTVCMERGLQNFLLMD</sequence>
<dbReference type="Proteomes" id="UP000664940">
    <property type="component" value="Unassembled WGS sequence"/>
</dbReference>
<dbReference type="AlphaFoldDB" id="A0A834DQD5"/>
<evidence type="ECO:0000313" key="1">
    <source>
        <dbReference type="EMBL" id="KAF6086197.1"/>
    </source>
</evidence>
<comment type="caution">
    <text evidence="1">The sequence shown here is derived from an EMBL/GenBank/DDBJ whole genome shotgun (WGS) entry which is preliminary data.</text>
</comment>